<dbReference type="eggNOG" id="ENOG502ZPXP">
    <property type="taxonomic scope" value="Bacteria"/>
</dbReference>
<dbReference type="KEGG" id="pvi:Cvib_0624"/>
<evidence type="ECO:0008006" key="2">
    <source>
        <dbReference type="Google" id="ProtNLM"/>
    </source>
</evidence>
<organism evidence="1">
    <name type="scientific">Chlorobium phaeovibrioides (strain DSM 265 / 1930)</name>
    <name type="common">Prosthecochloris vibrioformis (strain DSM 265)</name>
    <dbReference type="NCBI Taxonomy" id="290318"/>
    <lineage>
        <taxon>Bacteria</taxon>
        <taxon>Pseudomonadati</taxon>
        <taxon>Chlorobiota</taxon>
        <taxon>Chlorobiia</taxon>
        <taxon>Chlorobiales</taxon>
        <taxon>Chlorobiaceae</taxon>
        <taxon>Chlorobium/Pelodictyon group</taxon>
        <taxon>Chlorobium</taxon>
    </lineage>
</organism>
<name>A4SDT6_CHLPM</name>
<reference evidence="1" key="1">
    <citation type="submission" date="2007-03" db="EMBL/GenBank/DDBJ databases">
        <title>Complete sequence of Prosthecochloris vibrioformis DSM 265.</title>
        <authorList>
            <consortium name="US DOE Joint Genome Institute"/>
            <person name="Copeland A."/>
            <person name="Lucas S."/>
            <person name="Lapidus A."/>
            <person name="Barry K."/>
            <person name="Detter J.C."/>
            <person name="Glavina del Rio T."/>
            <person name="Hammon N."/>
            <person name="Israni S."/>
            <person name="Pitluck S."/>
            <person name="Schmutz J."/>
            <person name="Larimer F."/>
            <person name="Land M."/>
            <person name="Hauser L."/>
            <person name="Mikhailova N."/>
            <person name="Li T."/>
            <person name="Overmann J."/>
            <person name="Schuster S.C."/>
            <person name="Bryant D.A."/>
            <person name="Richardson P."/>
        </authorList>
    </citation>
    <scope>NUCLEOTIDE SEQUENCE [LARGE SCALE GENOMIC DNA]</scope>
    <source>
        <strain evidence="1">DSM 265</strain>
    </source>
</reference>
<evidence type="ECO:0000313" key="1">
    <source>
        <dbReference type="EMBL" id="ABP36645.1"/>
    </source>
</evidence>
<dbReference type="STRING" id="290318.Cvib_0624"/>
<proteinExistence type="predicted"/>
<dbReference type="AlphaFoldDB" id="A4SDT6"/>
<dbReference type="HOGENOM" id="CLU_075078_0_0_10"/>
<sequence length="305" mass="33954">MRPATTVERKVYFYRAYLGLDDDSCSRLLDLTASLTHIDGLPFSNEGRYLDEDEVTLCCWVDSVHSNHLFRFAQIRRGGLPMLERGGKLSDLKIPTDAGLAEAIHVVAFPDNIFGADFNFFGPRMTRLSSYLREKTTPYCPEISFQPLLRLDVTDALEKLTDIRMFNLRIRASYATVIAQADSDLGAAFDAAQRAGRADELEIILRSKPYSREPLASKLLSVAKTIAQQVGMRTEANKFVVKGKSSDSHKVELVDLLSDHLVSQVQIIRQSTRGRAVDSASAYSEIQKAYESLKLDLLRAAGISG</sequence>
<dbReference type="EMBL" id="CP000607">
    <property type="protein sequence ID" value="ABP36645.1"/>
    <property type="molecule type" value="Genomic_DNA"/>
</dbReference>
<dbReference type="OrthoDB" id="5198049at2"/>
<gene>
    <name evidence="1" type="ordered locus">Cvib_0624</name>
</gene>
<accession>A4SDT6</accession>
<protein>
    <recommendedName>
        <fullName evidence="2">DUF4747 family protein</fullName>
    </recommendedName>
</protein>